<keyword evidence="2" id="KW-1185">Reference proteome</keyword>
<dbReference type="Proteomes" id="UP001237642">
    <property type="component" value="Unassembled WGS sequence"/>
</dbReference>
<evidence type="ECO:0000313" key="1">
    <source>
        <dbReference type="EMBL" id="KAK1398736.1"/>
    </source>
</evidence>
<sequence length="180" mass="20311">MASNTNFSFHETEVAGMINQSNTHQMEAPAEDTSNDLTPPMCRGGTTAGRVVVFGVPLDQSYFSRGKKASGQRVKGSRSTSKGKNYVLLFQLIMGIYHLRRTNFSGEWLNLWKHLGPTRGCRELRDDELMKLTEEARLADFTDKEIDVDGASDQLALRMLEEELTRINMEFEELVASPLY</sequence>
<reference evidence="1" key="2">
    <citation type="submission" date="2023-05" db="EMBL/GenBank/DDBJ databases">
        <authorList>
            <person name="Schelkunov M.I."/>
        </authorList>
    </citation>
    <scope>NUCLEOTIDE SEQUENCE</scope>
    <source>
        <strain evidence="1">Hsosn_3</strain>
        <tissue evidence="1">Leaf</tissue>
    </source>
</reference>
<protein>
    <submittedName>
        <fullName evidence="1">Uncharacterized protein</fullName>
    </submittedName>
</protein>
<reference evidence="1" key="1">
    <citation type="submission" date="2023-02" db="EMBL/GenBank/DDBJ databases">
        <title>Genome of toxic invasive species Heracleum sosnowskyi carries increased number of genes despite the absence of recent whole-genome duplications.</title>
        <authorList>
            <person name="Schelkunov M."/>
            <person name="Shtratnikova V."/>
            <person name="Makarenko M."/>
            <person name="Klepikova A."/>
            <person name="Omelchenko D."/>
            <person name="Novikova G."/>
            <person name="Obukhova E."/>
            <person name="Bogdanov V."/>
            <person name="Penin A."/>
            <person name="Logacheva M."/>
        </authorList>
    </citation>
    <scope>NUCLEOTIDE SEQUENCE</scope>
    <source>
        <strain evidence="1">Hsosn_3</strain>
        <tissue evidence="1">Leaf</tissue>
    </source>
</reference>
<dbReference type="EMBL" id="JAUIZM010000002">
    <property type="protein sequence ID" value="KAK1398736.1"/>
    <property type="molecule type" value="Genomic_DNA"/>
</dbReference>
<dbReference type="AlphaFoldDB" id="A0AAD8J7Q5"/>
<proteinExistence type="predicted"/>
<gene>
    <name evidence="1" type="ORF">POM88_008599</name>
</gene>
<accession>A0AAD8J7Q5</accession>
<name>A0AAD8J7Q5_9APIA</name>
<evidence type="ECO:0000313" key="2">
    <source>
        <dbReference type="Proteomes" id="UP001237642"/>
    </source>
</evidence>
<comment type="caution">
    <text evidence="1">The sequence shown here is derived from an EMBL/GenBank/DDBJ whole genome shotgun (WGS) entry which is preliminary data.</text>
</comment>
<organism evidence="1 2">
    <name type="scientific">Heracleum sosnowskyi</name>
    <dbReference type="NCBI Taxonomy" id="360622"/>
    <lineage>
        <taxon>Eukaryota</taxon>
        <taxon>Viridiplantae</taxon>
        <taxon>Streptophyta</taxon>
        <taxon>Embryophyta</taxon>
        <taxon>Tracheophyta</taxon>
        <taxon>Spermatophyta</taxon>
        <taxon>Magnoliopsida</taxon>
        <taxon>eudicotyledons</taxon>
        <taxon>Gunneridae</taxon>
        <taxon>Pentapetalae</taxon>
        <taxon>asterids</taxon>
        <taxon>campanulids</taxon>
        <taxon>Apiales</taxon>
        <taxon>Apiaceae</taxon>
        <taxon>Apioideae</taxon>
        <taxon>apioid superclade</taxon>
        <taxon>Tordylieae</taxon>
        <taxon>Tordyliinae</taxon>
        <taxon>Heracleum</taxon>
    </lineage>
</organism>